<feature type="transmembrane region" description="Helical" evidence="1">
    <location>
        <begin position="51"/>
        <end position="74"/>
    </location>
</feature>
<keyword evidence="4" id="KW-1185">Reference proteome</keyword>
<evidence type="ECO:0000259" key="2">
    <source>
        <dbReference type="Pfam" id="PF23996"/>
    </source>
</evidence>
<dbReference type="Pfam" id="PF23996">
    <property type="entry name" value="DUF7314"/>
    <property type="match status" value="1"/>
</dbReference>
<evidence type="ECO:0000313" key="4">
    <source>
        <dbReference type="Proteomes" id="UP000198397"/>
    </source>
</evidence>
<dbReference type="InterPro" id="IPR055738">
    <property type="entry name" value="DUF7314"/>
</dbReference>
<accession>A0A238XU04</accession>
<name>A0A238XU04_HALVU</name>
<proteinExistence type="predicted"/>
<protein>
    <recommendedName>
        <fullName evidence="2">DUF7314 domain-containing protein</fullName>
    </recommendedName>
</protein>
<dbReference type="RefSeq" id="WP_089385767.1">
    <property type="nucleotide sequence ID" value="NZ_FZNQ01000023.1"/>
</dbReference>
<dbReference type="EMBL" id="FZNQ01000023">
    <property type="protein sequence ID" value="SNR62485.1"/>
    <property type="molecule type" value="Genomic_DNA"/>
</dbReference>
<dbReference type="OrthoDB" id="209648at2157"/>
<keyword evidence="1" id="KW-0812">Transmembrane</keyword>
<evidence type="ECO:0000313" key="3">
    <source>
        <dbReference type="EMBL" id="SNR62485.1"/>
    </source>
</evidence>
<reference evidence="3 4" key="1">
    <citation type="submission" date="2017-06" db="EMBL/GenBank/DDBJ databases">
        <authorList>
            <person name="Kim H.J."/>
            <person name="Triplett B.A."/>
        </authorList>
    </citation>
    <scope>NUCLEOTIDE SEQUENCE [LARGE SCALE GENOMIC DNA]</scope>
    <source>
        <strain evidence="3 4">DSM 8800</strain>
    </source>
</reference>
<dbReference type="Proteomes" id="UP000198397">
    <property type="component" value="Unassembled WGS sequence"/>
</dbReference>
<gene>
    <name evidence="3" type="ORF">SAMN06264855_12332</name>
</gene>
<evidence type="ECO:0000256" key="1">
    <source>
        <dbReference type="SAM" id="Phobius"/>
    </source>
</evidence>
<organism evidence="3 4">
    <name type="scientific">Halorubrum vacuolatum</name>
    <name type="common">Natronobacterium vacuolatum</name>
    <dbReference type="NCBI Taxonomy" id="63740"/>
    <lineage>
        <taxon>Archaea</taxon>
        <taxon>Methanobacteriati</taxon>
        <taxon>Methanobacteriota</taxon>
        <taxon>Stenosarchaea group</taxon>
        <taxon>Halobacteria</taxon>
        <taxon>Halobacteriales</taxon>
        <taxon>Haloferacaceae</taxon>
        <taxon>Halorubrum</taxon>
    </lineage>
</organism>
<dbReference type="AlphaFoldDB" id="A0A238XU04"/>
<feature type="domain" description="DUF7314" evidence="2">
    <location>
        <begin position="1"/>
        <end position="86"/>
    </location>
</feature>
<keyword evidence="1" id="KW-0472">Membrane</keyword>
<sequence>MADEFMKGLALFCLGGFGWLTFAGWYRTPSFYDISQLFADPRAAESVYDEIGILAGDVFFWLMIIGAVTFWVLVPATREIRSSLAEDTAN</sequence>
<keyword evidence="1" id="KW-1133">Transmembrane helix</keyword>